<dbReference type="Proteomes" id="UP000218968">
    <property type="component" value="Chromosome"/>
</dbReference>
<evidence type="ECO:0000256" key="2">
    <source>
        <dbReference type="SAM" id="Phobius"/>
    </source>
</evidence>
<keyword evidence="2" id="KW-0472">Membrane</keyword>
<proteinExistence type="predicted"/>
<dbReference type="AlphaFoldDB" id="A0A290XAF1"/>
<gene>
    <name evidence="3" type="ORF">CNR27_00315</name>
</gene>
<feature type="compositionally biased region" description="Low complexity" evidence="1">
    <location>
        <begin position="63"/>
        <end position="72"/>
    </location>
</feature>
<evidence type="ECO:0000313" key="3">
    <source>
        <dbReference type="EMBL" id="ATD66090.1"/>
    </source>
</evidence>
<keyword evidence="4" id="KW-1185">Reference proteome</keyword>
<reference evidence="4" key="1">
    <citation type="submission" date="2017-09" db="EMBL/GenBank/DDBJ databases">
        <title>Luteimonas liuhanmingii sp.nov., isolated from the intestinal contents of Tibetan Plateau Pika in Yushu, Qinghai Province, China.</title>
        <authorList>
            <person name="Gui Z."/>
        </authorList>
    </citation>
    <scope>NUCLEOTIDE SEQUENCE [LARGE SCALE GENOMIC DNA]</scope>
    <source>
        <strain evidence="4">100111</strain>
    </source>
</reference>
<evidence type="ECO:0000256" key="1">
    <source>
        <dbReference type="SAM" id="MobiDB-lite"/>
    </source>
</evidence>
<name>A0A290XAF1_9GAMM</name>
<keyword evidence="2" id="KW-1133">Transmembrane helix</keyword>
<dbReference type="KEGG" id="lum:CNR27_00315"/>
<keyword evidence="2" id="KW-0812">Transmembrane</keyword>
<sequence>MRNPGVRIALGVTVLVHAGMAWWLLGLREAPPPAGGTIALQVAWIDRPATPVLPSVPPPPAPATTTRTQPVPSAQPRRLQSVDVPAAASPSEPSSPDAAALLDQARDWARTQAPQPAFTHDPLQRRPPPAADGRFAMRGPITPEDIAKGIGQLFGGAGYTQDPCPQIRRNIANLGTGGDTELASEEIRRLRQFCL</sequence>
<organism evidence="3 4">
    <name type="scientific">Luteimonas chenhongjianii</name>
    <dbReference type="NCBI Taxonomy" id="2006110"/>
    <lineage>
        <taxon>Bacteria</taxon>
        <taxon>Pseudomonadati</taxon>
        <taxon>Pseudomonadota</taxon>
        <taxon>Gammaproteobacteria</taxon>
        <taxon>Lysobacterales</taxon>
        <taxon>Lysobacteraceae</taxon>
        <taxon>Luteimonas</taxon>
    </lineage>
</organism>
<feature type="compositionally biased region" description="Low complexity" evidence="1">
    <location>
        <begin position="85"/>
        <end position="97"/>
    </location>
</feature>
<dbReference type="EMBL" id="CP023406">
    <property type="protein sequence ID" value="ATD66090.1"/>
    <property type="molecule type" value="Genomic_DNA"/>
</dbReference>
<protein>
    <submittedName>
        <fullName evidence="3">Uncharacterized protein</fullName>
    </submittedName>
</protein>
<feature type="region of interest" description="Disordered" evidence="1">
    <location>
        <begin position="51"/>
        <end position="97"/>
    </location>
</feature>
<evidence type="ECO:0000313" key="4">
    <source>
        <dbReference type="Proteomes" id="UP000218968"/>
    </source>
</evidence>
<accession>A0A290XAF1</accession>
<feature type="transmembrane region" description="Helical" evidence="2">
    <location>
        <begin position="6"/>
        <end position="25"/>
    </location>
</feature>